<dbReference type="EMBL" id="JADGJW010000121">
    <property type="protein sequence ID" value="KAJ3223666.1"/>
    <property type="molecule type" value="Genomic_DNA"/>
</dbReference>
<evidence type="ECO:0000313" key="2">
    <source>
        <dbReference type="Proteomes" id="UP001211065"/>
    </source>
</evidence>
<gene>
    <name evidence="1" type="ORF">HK099_000841</name>
</gene>
<evidence type="ECO:0000313" key="1">
    <source>
        <dbReference type="EMBL" id="KAJ3223666.1"/>
    </source>
</evidence>
<organism evidence="1 2">
    <name type="scientific">Clydaea vesicula</name>
    <dbReference type="NCBI Taxonomy" id="447962"/>
    <lineage>
        <taxon>Eukaryota</taxon>
        <taxon>Fungi</taxon>
        <taxon>Fungi incertae sedis</taxon>
        <taxon>Chytridiomycota</taxon>
        <taxon>Chytridiomycota incertae sedis</taxon>
        <taxon>Chytridiomycetes</taxon>
        <taxon>Lobulomycetales</taxon>
        <taxon>Lobulomycetaceae</taxon>
        <taxon>Clydaea</taxon>
    </lineage>
</organism>
<dbReference type="Gene3D" id="3.10.180.10">
    <property type="entry name" value="2,3-Dihydroxybiphenyl 1,2-Dioxygenase, domain 1"/>
    <property type="match status" value="1"/>
</dbReference>
<dbReference type="InterPro" id="IPR010393">
    <property type="entry name" value="DUF991_YecM-like"/>
</dbReference>
<dbReference type="SUPFAM" id="SSF54593">
    <property type="entry name" value="Glyoxalase/Bleomycin resistance protein/Dihydroxybiphenyl dioxygenase"/>
    <property type="match status" value="1"/>
</dbReference>
<dbReference type="InterPro" id="IPR029068">
    <property type="entry name" value="Glyas_Bleomycin-R_OHBP_Dase"/>
</dbReference>
<reference evidence="1" key="1">
    <citation type="submission" date="2020-05" db="EMBL/GenBank/DDBJ databases">
        <title>Phylogenomic resolution of chytrid fungi.</title>
        <authorList>
            <person name="Stajich J.E."/>
            <person name="Amses K."/>
            <person name="Simmons R."/>
            <person name="Seto K."/>
            <person name="Myers J."/>
            <person name="Bonds A."/>
            <person name="Quandt C.A."/>
            <person name="Barry K."/>
            <person name="Liu P."/>
            <person name="Grigoriev I."/>
            <person name="Longcore J.E."/>
            <person name="James T.Y."/>
        </authorList>
    </citation>
    <scope>NUCLEOTIDE SEQUENCE</scope>
    <source>
        <strain evidence="1">JEL0476</strain>
    </source>
</reference>
<keyword evidence="2" id="KW-1185">Reference proteome</keyword>
<name>A0AAD5U8D1_9FUNG</name>
<sequence>MIIDHICYRVATTEEYNIRKEELLKLGTLLIENPIGGRLISTFKLLNPIAFHDRNIYLIELPSPKKGSFYNSGLEHVEIVTTKKLEEFQLDYPDVTFNKKSFYKPVNRDLRFNSLFSNTNLSFRLDFEGNISVKFHEDTLENVINREIAEGLNN</sequence>
<dbReference type="PANTHER" id="PTHR37519">
    <property type="match status" value="1"/>
</dbReference>
<dbReference type="Proteomes" id="UP001211065">
    <property type="component" value="Unassembled WGS sequence"/>
</dbReference>
<protein>
    <submittedName>
        <fullName evidence="1">Uncharacterized protein</fullName>
    </submittedName>
</protein>
<proteinExistence type="predicted"/>
<comment type="caution">
    <text evidence="1">The sequence shown here is derived from an EMBL/GenBank/DDBJ whole genome shotgun (WGS) entry which is preliminary data.</text>
</comment>
<dbReference type="AlphaFoldDB" id="A0AAD5U8D1"/>
<accession>A0AAD5U8D1</accession>
<dbReference type="Pfam" id="PF06185">
    <property type="entry name" value="YecM"/>
    <property type="match status" value="1"/>
</dbReference>
<dbReference type="PANTHER" id="PTHR37519:SF1">
    <property type="entry name" value="DIHYDROXYBIPHENYL DIOXYGENASE DOMAIN-CONTAINING PROTEIN"/>
    <property type="match status" value="1"/>
</dbReference>